<sequence length="35" mass="3742">MDWEVGDNGAATKVQHDKGEQSGEPEASNRQPASD</sequence>
<evidence type="ECO:0000313" key="2">
    <source>
        <dbReference type="EMBL" id="PNH35703.1"/>
    </source>
</evidence>
<accession>A0AA44WQ72</accession>
<proteinExistence type="predicted"/>
<dbReference type="EMBL" id="MPSH01000003">
    <property type="protein sequence ID" value="PNH35703.1"/>
    <property type="molecule type" value="Genomic_DNA"/>
</dbReference>
<feature type="region of interest" description="Disordered" evidence="1">
    <location>
        <begin position="1"/>
        <end position="35"/>
    </location>
</feature>
<comment type="caution">
    <text evidence="2">The sequence shown here is derived from an EMBL/GenBank/DDBJ whole genome shotgun (WGS) entry which is preliminary data.</text>
</comment>
<evidence type="ECO:0000256" key="1">
    <source>
        <dbReference type="SAM" id="MobiDB-lite"/>
    </source>
</evidence>
<name>A0AA44WQ72_VERDA</name>
<dbReference type="Proteomes" id="UP000236305">
    <property type="component" value="Unassembled WGS sequence"/>
</dbReference>
<protein>
    <submittedName>
        <fullName evidence="2">Uncharacterized protein</fullName>
    </submittedName>
</protein>
<dbReference type="AlphaFoldDB" id="A0AA44WQ72"/>
<reference evidence="2 3" key="1">
    <citation type="submission" date="2017-12" db="EMBL/GenBank/DDBJ databases">
        <title>Comparative genomics yields insights into virulence evolution of Verticillium dahliae.</title>
        <authorList>
            <person name="Fan R."/>
            <person name="Armitage A.D."/>
            <person name="Cascant-Lopez E."/>
            <person name="Sobczyk M."/>
            <person name="Cockerton H.M."/>
            <person name="Harrison R.J."/>
        </authorList>
    </citation>
    <scope>NUCLEOTIDE SEQUENCE [LARGE SCALE GENOMIC DNA]</scope>
    <source>
        <strain evidence="2 3">12008</strain>
    </source>
</reference>
<gene>
    <name evidence="2" type="ORF">BJF96_g1256</name>
</gene>
<evidence type="ECO:0000313" key="3">
    <source>
        <dbReference type="Proteomes" id="UP000236305"/>
    </source>
</evidence>
<organism evidence="2 3">
    <name type="scientific">Verticillium dahliae</name>
    <name type="common">Verticillium wilt</name>
    <dbReference type="NCBI Taxonomy" id="27337"/>
    <lineage>
        <taxon>Eukaryota</taxon>
        <taxon>Fungi</taxon>
        <taxon>Dikarya</taxon>
        <taxon>Ascomycota</taxon>
        <taxon>Pezizomycotina</taxon>
        <taxon>Sordariomycetes</taxon>
        <taxon>Hypocreomycetidae</taxon>
        <taxon>Glomerellales</taxon>
        <taxon>Plectosphaerellaceae</taxon>
        <taxon>Verticillium</taxon>
    </lineage>
</organism>